<evidence type="ECO:0000313" key="3">
    <source>
        <dbReference type="Proteomes" id="UP000218334"/>
    </source>
</evidence>
<name>A0A2H3BH06_9AGAR</name>
<evidence type="ECO:0000256" key="1">
    <source>
        <dbReference type="SAM" id="MobiDB-lite"/>
    </source>
</evidence>
<feature type="region of interest" description="Disordered" evidence="1">
    <location>
        <begin position="1"/>
        <end position="42"/>
    </location>
</feature>
<dbReference type="Proteomes" id="UP000218334">
    <property type="component" value="Unassembled WGS sequence"/>
</dbReference>
<keyword evidence="3" id="KW-1185">Reference proteome</keyword>
<evidence type="ECO:0000313" key="2">
    <source>
        <dbReference type="EMBL" id="PBK62336.1"/>
    </source>
</evidence>
<reference evidence="3" key="1">
    <citation type="journal article" date="2017" name="Nat. Ecol. Evol.">
        <title>Genome expansion and lineage-specific genetic innovations in the forest pathogenic fungi Armillaria.</title>
        <authorList>
            <person name="Sipos G."/>
            <person name="Prasanna A.N."/>
            <person name="Walter M.C."/>
            <person name="O'Connor E."/>
            <person name="Balint B."/>
            <person name="Krizsan K."/>
            <person name="Kiss B."/>
            <person name="Hess J."/>
            <person name="Varga T."/>
            <person name="Slot J."/>
            <person name="Riley R."/>
            <person name="Boka B."/>
            <person name="Rigling D."/>
            <person name="Barry K."/>
            <person name="Lee J."/>
            <person name="Mihaltcheva S."/>
            <person name="LaButti K."/>
            <person name="Lipzen A."/>
            <person name="Waldron R."/>
            <person name="Moloney N.M."/>
            <person name="Sperisen C."/>
            <person name="Kredics L."/>
            <person name="Vagvoelgyi C."/>
            <person name="Patrignani A."/>
            <person name="Fitzpatrick D."/>
            <person name="Nagy I."/>
            <person name="Doyle S."/>
            <person name="Anderson J.B."/>
            <person name="Grigoriev I.V."/>
            <person name="Gueldener U."/>
            <person name="Muensterkoetter M."/>
            <person name="Nagy L.G."/>
        </authorList>
    </citation>
    <scope>NUCLEOTIDE SEQUENCE [LARGE SCALE GENOMIC DNA]</scope>
    <source>
        <strain evidence="3">28-4</strain>
    </source>
</reference>
<dbReference type="AlphaFoldDB" id="A0A2H3BH06"/>
<protein>
    <submittedName>
        <fullName evidence="2">Uncharacterized protein</fullName>
    </submittedName>
</protein>
<dbReference type="EMBL" id="KZ293467">
    <property type="protein sequence ID" value="PBK62336.1"/>
    <property type="molecule type" value="Genomic_DNA"/>
</dbReference>
<accession>A0A2H3BH06</accession>
<sequence>MWDAEIHQVSDSRPTKGSCRLEYTGEARSSPVTGRGGHNGDAMANASREAVMQECSLTVNDMSICNGGKLERDGLFMKFPQDLDVSDIHIRVDGWIRRNGGRRYSILHPEIQPTDVLYRAKFPRAELELSNPPLNLLRPVNTYLALTQNVCHRKDIETTLCRRTERIQVEVSGGHVIRLDLVGMFADYYNIATHTSFKNRGHRHKDGKRRSTRNMRVWIANRHRFHQEPEIYGSNSENEDYLAVRRQPVRKYRSSFSVLPSSDAVEGQARRNKRASCHHERDKEAYGLRFPFSRLYAGLRLTDESCSAIERNRSVFDWFKFKGHTYMYFRSMAFASEKGSKDTPECLATGTKKNPSLVRTYPSCHPWEVQERTSDEGLVLLFLSFCDGV</sequence>
<organism evidence="2 3">
    <name type="scientific">Armillaria solidipes</name>
    <dbReference type="NCBI Taxonomy" id="1076256"/>
    <lineage>
        <taxon>Eukaryota</taxon>
        <taxon>Fungi</taxon>
        <taxon>Dikarya</taxon>
        <taxon>Basidiomycota</taxon>
        <taxon>Agaricomycotina</taxon>
        <taxon>Agaricomycetes</taxon>
        <taxon>Agaricomycetidae</taxon>
        <taxon>Agaricales</taxon>
        <taxon>Marasmiineae</taxon>
        <taxon>Physalacriaceae</taxon>
        <taxon>Armillaria</taxon>
    </lineage>
</organism>
<gene>
    <name evidence="2" type="ORF">ARMSODRAFT_980798</name>
</gene>
<feature type="compositionally biased region" description="Basic and acidic residues" evidence="1">
    <location>
        <begin position="1"/>
        <end position="14"/>
    </location>
</feature>
<proteinExistence type="predicted"/>